<comment type="caution">
    <text evidence="1">The sequence shown here is derived from an EMBL/GenBank/DDBJ whole genome shotgun (WGS) entry which is preliminary data.</text>
</comment>
<proteinExistence type="predicted"/>
<dbReference type="RefSeq" id="WP_210040410.1">
    <property type="nucleotide sequence ID" value="NZ_JAFFZW010000001.1"/>
</dbReference>
<dbReference type="Proteomes" id="UP000673197">
    <property type="component" value="Unassembled WGS sequence"/>
</dbReference>
<keyword evidence="2" id="KW-1185">Reference proteome</keyword>
<protein>
    <submittedName>
        <fullName evidence="1">DUF3630 family protein</fullName>
    </submittedName>
</protein>
<dbReference type="EMBL" id="JAFFZW010000001">
    <property type="protein sequence ID" value="MBP0943852.1"/>
    <property type="molecule type" value="Genomic_DNA"/>
</dbReference>
<gene>
    <name evidence="1" type="ORF">JTJ32_00720</name>
</gene>
<dbReference type="Pfam" id="PF12305">
    <property type="entry name" value="DUF3630"/>
    <property type="match status" value="1"/>
</dbReference>
<dbReference type="InterPro" id="IPR022080">
    <property type="entry name" value="DUF3630"/>
</dbReference>
<accession>A0ABS4BZN4</accession>
<evidence type="ECO:0000313" key="2">
    <source>
        <dbReference type="Proteomes" id="UP000673197"/>
    </source>
</evidence>
<sequence>MELHISDVSDWALFNAIAATLEQGLGGEWLVKADGLDQRYWDLAVEGGVMTLHLEHYLGIMLLVENEPANPDLDARLMAKAGRVLEPYLSA</sequence>
<name>A0ABS4BZN4_9PSED</name>
<reference evidence="1 2" key="1">
    <citation type="journal article" date="2022" name="Syst. Appl. Microbiol.">
        <title>Pseudomonas alliivorans sp. nov., a plant-pathogenic bacterium isolated from onion foliage in Georgia, USA.</title>
        <authorList>
            <person name="Zhao M."/>
            <person name="Tyson C."/>
            <person name="Chen H.C."/>
            <person name="Paudel S."/>
            <person name="Gitaitis R."/>
            <person name="Kvitko B."/>
            <person name="Dutta B."/>
        </authorList>
    </citation>
    <scope>NUCLEOTIDE SEQUENCE [LARGE SCALE GENOMIC DNA]</scope>
    <source>
        <strain evidence="1 2">20GA0068</strain>
    </source>
</reference>
<evidence type="ECO:0000313" key="1">
    <source>
        <dbReference type="EMBL" id="MBP0943852.1"/>
    </source>
</evidence>
<organism evidence="1 2">
    <name type="scientific">Pseudomonas alliivorans</name>
    <dbReference type="NCBI Taxonomy" id="2810613"/>
    <lineage>
        <taxon>Bacteria</taxon>
        <taxon>Pseudomonadati</taxon>
        <taxon>Pseudomonadota</taxon>
        <taxon>Gammaproteobacteria</taxon>
        <taxon>Pseudomonadales</taxon>
        <taxon>Pseudomonadaceae</taxon>
        <taxon>Pseudomonas</taxon>
    </lineage>
</organism>